<organism evidence="1 2">
    <name type="scientific">Lacrimispora amygdalina</name>
    <dbReference type="NCBI Taxonomy" id="253257"/>
    <lineage>
        <taxon>Bacteria</taxon>
        <taxon>Bacillati</taxon>
        <taxon>Bacillota</taxon>
        <taxon>Clostridia</taxon>
        <taxon>Lachnospirales</taxon>
        <taxon>Lachnospiraceae</taxon>
        <taxon>Lacrimispora</taxon>
    </lineage>
</organism>
<reference evidence="1 2" key="1">
    <citation type="submission" date="2018-07" db="EMBL/GenBank/DDBJ databases">
        <title>New species, Clostridium PI-S10-A1B.</title>
        <authorList>
            <person name="Krishna G."/>
            <person name="Summeta K."/>
            <person name="Shikha S."/>
            <person name="Prabhu P.B."/>
            <person name="Suresh K."/>
        </authorList>
    </citation>
    <scope>NUCLEOTIDE SEQUENCE [LARGE SCALE GENOMIC DNA]</scope>
    <source>
        <strain evidence="1 2">PI-S10-A1B</strain>
    </source>
</reference>
<protein>
    <submittedName>
        <fullName evidence="1">Uncharacterized protein</fullName>
    </submittedName>
</protein>
<dbReference type="Proteomes" id="UP000260680">
    <property type="component" value="Unassembled WGS sequence"/>
</dbReference>
<sequence length="175" mass="20159">MKYTPAEKMQMEAIYNPKGMAYFEFGDLIALSNSTSGVYIKREEVRIDLTKILLVEGEKKEIINPQRLWKNSVMAEKEATGKEDTKYWIITGEDGRKAYVRDHIMKLFGNGARCRIEGYTKPVLIVKNRNIPIGYVFTFVRIEDLKDRKIAEEWSNSRSSYFFAEPGGEQKEGGV</sequence>
<evidence type="ECO:0000313" key="1">
    <source>
        <dbReference type="EMBL" id="RFZ75565.1"/>
    </source>
</evidence>
<dbReference type="RefSeq" id="WP_117420241.1">
    <property type="nucleotide sequence ID" value="NZ_QOHO01000147.1"/>
</dbReference>
<comment type="caution">
    <text evidence="1">The sequence shown here is derived from an EMBL/GenBank/DDBJ whole genome shotgun (WGS) entry which is preliminary data.</text>
</comment>
<accession>A0A3E2N3M2</accession>
<proteinExistence type="predicted"/>
<gene>
    <name evidence="1" type="ORF">DS742_28290</name>
</gene>
<dbReference type="OrthoDB" id="9917019at2"/>
<dbReference type="EMBL" id="QOHO01000147">
    <property type="protein sequence ID" value="RFZ75565.1"/>
    <property type="molecule type" value="Genomic_DNA"/>
</dbReference>
<dbReference type="AlphaFoldDB" id="A0A3E2N3M2"/>
<evidence type="ECO:0000313" key="2">
    <source>
        <dbReference type="Proteomes" id="UP000260680"/>
    </source>
</evidence>
<name>A0A3E2N3M2_9FIRM</name>